<organism evidence="2 3">
    <name type="scientific">Enterobacter kobei</name>
    <dbReference type="NCBI Taxonomy" id="208224"/>
    <lineage>
        <taxon>Bacteria</taxon>
        <taxon>Pseudomonadati</taxon>
        <taxon>Pseudomonadota</taxon>
        <taxon>Gammaproteobacteria</taxon>
        <taxon>Enterobacterales</taxon>
        <taxon>Enterobacteriaceae</taxon>
        <taxon>Enterobacter</taxon>
        <taxon>Enterobacter cloacae complex</taxon>
    </lineage>
</organism>
<dbReference type="EMBL" id="AP024590">
    <property type="protein sequence ID" value="BCU55059.1"/>
    <property type="molecule type" value="Genomic_DNA"/>
</dbReference>
<feature type="compositionally biased region" description="Polar residues" evidence="1">
    <location>
        <begin position="18"/>
        <end position="35"/>
    </location>
</feature>
<reference evidence="2" key="1">
    <citation type="submission" date="2021-04" db="EMBL/GenBank/DDBJ databases">
        <title>Difference and commonality of drug resistance evolution in various bacteria. and drug sensitivity profiles.</title>
        <authorList>
            <person name="Maeda T."/>
            <person name="Shibai A."/>
            <person name="Kawada K."/>
            <person name="Kotani H."/>
            <person name="Tarusawa Y."/>
            <person name="Tanabe K."/>
            <person name="Furusawa C."/>
        </authorList>
    </citation>
    <scope>NUCLEOTIDE SEQUENCE</scope>
    <source>
        <strain evidence="2">JCM 8580</strain>
    </source>
</reference>
<feature type="region of interest" description="Disordered" evidence="1">
    <location>
        <begin position="1"/>
        <end position="38"/>
    </location>
</feature>
<gene>
    <name evidence="2" type="ORF">ENKO_16530</name>
</gene>
<name>A0AA86J7V6_9ENTR</name>
<evidence type="ECO:0000313" key="3">
    <source>
        <dbReference type="Proteomes" id="UP000682928"/>
    </source>
</evidence>
<protein>
    <submittedName>
        <fullName evidence="2">Uncharacterized protein</fullName>
    </submittedName>
</protein>
<dbReference type="AlphaFoldDB" id="A0AA86J7V6"/>
<evidence type="ECO:0000313" key="2">
    <source>
        <dbReference type="EMBL" id="BCU55059.1"/>
    </source>
</evidence>
<evidence type="ECO:0000256" key="1">
    <source>
        <dbReference type="SAM" id="MobiDB-lite"/>
    </source>
</evidence>
<dbReference type="Proteomes" id="UP000682928">
    <property type="component" value="Chromosome"/>
</dbReference>
<sequence length="253" mass="28671">MGFDMAGKKNNKSRTQRNKQNGAGSTQRNNQSAQKRPSRGIMKFAKRAGQFLLATGALTLLASFAYDFLTGDVQVKYLKPSGRGYEFQLSNNNSVDQVIDEFRIKPDPDQQFIFKIDKDIYANVHNGGVTIPGGNTTYMPAYEFKEMDGYELGAKSEVNFRIPPLVARDYMVPEYIVVFAEYKTSPKNPSMKKIASFLTRLHLREPKQQQKYLIVDNYWTPISNGNVVNAIQTACRDDDVFAQSETCRAYLKN</sequence>
<accession>A0AA86J7V6</accession>
<proteinExistence type="predicted"/>